<feature type="domain" description="SAP" evidence="2">
    <location>
        <begin position="121"/>
        <end position="155"/>
    </location>
</feature>
<dbReference type="Pfam" id="PF02037">
    <property type="entry name" value="SAP"/>
    <property type="match status" value="1"/>
</dbReference>
<evidence type="ECO:0000259" key="2">
    <source>
        <dbReference type="SMART" id="SM00513"/>
    </source>
</evidence>
<dbReference type="AlphaFoldDB" id="A0AAD9JTX7"/>
<comment type="caution">
    <text evidence="3">The sequence shown here is derived from an EMBL/GenBank/DDBJ whole genome shotgun (WGS) entry which is preliminary data.</text>
</comment>
<evidence type="ECO:0000313" key="4">
    <source>
        <dbReference type="Proteomes" id="UP001208570"/>
    </source>
</evidence>
<keyword evidence="1" id="KW-0175">Coiled coil</keyword>
<feature type="coiled-coil region" evidence="1">
    <location>
        <begin position="130"/>
        <end position="157"/>
    </location>
</feature>
<name>A0AAD9JTX7_9ANNE</name>
<sequence>MLRLSSCSGLIMAEDGDDDDDDDAVTTARAKLRRGKILTFADIIGLLNISPGVDNPNVNVRPVTDRVRSTTFDHLLFKPQGYRSDSHIAVDKTGGSSRHRAFHTSTITVSVTYKRKHSKDYGEMTIPLLKQELKLRKAKLSGKKHQLIERLESYDRNDNFGHQLVQAEQFNMNVPEQSGYTDINSETQMPTITEEQVKIYMDIYGQELKKNSKAMYKAKFLCSIRLASQKENVYIYIQFSPLQRHETNPCNKYVVYITFWYQEMHTQFKSSDYWGEDLNQSVRKILTE</sequence>
<proteinExistence type="predicted"/>
<gene>
    <name evidence="3" type="ORF">LSH36_176g04051</name>
</gene>
<reference evidence="3" key="1">
    <citation type="journal article" date="2023" name="Mol. Biol. Evol.">
        <title>Third-Generation Sequencing Reveals the Adaptive Role of the Epigenome in Three Deep-Sea Polychaetes.</title>
        <authorList>
            <person name="Perez M."/>
            <person name="Aroh O."/>
            <person name="Sun Y."/>
            <person name="Lan Y."/>
            <person name="Juniper S.K."/>
            <person name="Young C.R."/>
            <person name="Angers B."/>
            <person name="Qian P.Y."/>
        </authorList>
    </citation>
    <scope>NUCLEOTIDE SEQUENCE</scope>
    <source>
        <strain evidence="3">P08H-3</strain>
    </source>
</reference>
<dbReference type="Proteomes" id="UP001208570">
    <property type="component" value="Unassembled WGS sequence"/>
</dbReference>
<dbReference type="InterPro" id="IPR036361">
    <property type="entry name" value="SAP_dom_sf"/>
</dbReference>
<accession>A0AAD9JTX7</accession>
<dbReference type="InterPro" id="IPR003034">
    <property type="entry name" value="SAP_dom"/>
</dbReference>
<dbReference type="SMART" id="SM00513">
    <property type="entry name" value="SAP"/>
    <property type="match status" value="1"/>
</dbReference>
<organism evidence="3 4">
    <name type="scientific">Paralvinella palmiformis</name>
    <dbReference type="NCBI Taxonomy" id="53620"/>
    <lineage>
        <taxon>Eukaryota</taxon>
        <taxon>Metazoa</taxon>
        <taxon>Spiralia</taxon>
        <taxon>Lophotrochozoa</taxon>
        <taxon>Annelida</taxon>
        <taxon>Polychaeta</taxon>
        <taxon>Sedentaria</taxon>
        <taxon>Canalipalpata</taxon>
        <taxon>Terebellida</taxon>
        <taxon>Terebelliformia</taxon>
        <taxon>Alvinellidae</taxon>
        <taxon>Paralvinella</taxon>
    </lineage>
</organism>
<dbReference type="SUPFAM" id="SSF68906">
    <property type="entry name" value="SAP domain"/>
    <property type="match status" value="1"/>
</dbReference>
<protein>
    <recommendedName>
        <fullName evidence="2">SAP domain-containing protein</fullName>
    </recommendedName>
</protein>
<evidence type="ECO:0000313" key="3">
    <source>
        <dbReference type="EMBL" id="KAK2158145.1"/>
    </source>
</evidence>
<dbReference type="EMBL" id="JAODUP010000176">
    <property type="protein sequence ID" value="KAK2158145.1"/>
    <property type="molecule type" value="Genomic_DNA"/>
</dbReference>
<dbReference type="Gene3D" id="1.10.720.30">
    <property type="entry name" value="SAP domain"/>
    <property type="match status" value="1"/>
</dbReference>
<keyword evidence="4" id="KW-1185">Reference proteome</keyword>
<evidence type="ECO:0000256" key="1">
    <source>
        <dbReference type="SAM" id="Coils"/>
    </source>
</evidence>